<keyword evidence="2" id="KW-1185">Reference proteome</keyword>
<dbReference type="Proteomes" id="UP000310200">
    <property type="component" value="Unassembled WGS sequence"/>
</dbReference>
<accession>A0A4S2L323</accession>
<dbReference type="AlphaFoldDB" id="A0A4S2L323"/>
<name>A0A4S2L323_9HYME</name>
<sequence>MSARVSSQPDALRSRVYCCYANNRNSGRPGCVFIVRLAISLPQAFLLRGIEGVCERGCRCATFRSRACESFTFPQCAVQREVFSSYTVPVIYRNIEKRRVLSTVGKRRLPCKNKQTSSTQTPASAVTISKQLRNRKPAMLQQLNRKYSHRGSRIETERRDLKSDFVCMHHPSAPVPRQRRALFFGKDQENARGC</sequence>
<organism evidence="1 2">
    <name type="scientific">Temnothorax longispinosus</name>
    <dbReference type="NCBI Taxonomy" id="300112"/>
    <lineage>
        <taxon>Eukaryota</taxon>
        <taxon>Metazoa</taxon>
        <taxon>Ecdysozoa</taxon>
        <taxon>Arthropoda</taxon>
        <taxon>Hexapoda</taxon>
        <taxon>Insecta</taxon>
        <taxon>Pterygota</taxon>
        <taxon>Neoptera</taxon>
        <taxon>Endopterygota</taxon>
        <taxon>Hymenoptera</taxon>
        <taxon>Apocrita</taxon>
        <taxon>Aculeata</taxon>
        <taxon>Formicoidea</taxon>
        <taxon>Formicidae</taxon>
        <taxon>Myrmicinae</taxon>
        <taxon>Temnothorax</taxon>
    </lineage>
</organism>
<evidence type="ECO:0000313" key="1">
    <source>
        <dbReference type="EMBL" id="TGZ56586.1"/>
    </source>
</evidence>
<comment type="caution">
    <text evidence="1">The sequence shown here is derived from an EMBL/GenBank/DDBJ whole genome shotgun (WGS) entry which is preliminary data.</text>
</comment>
<proteinExistence type="predicted"/>
<evidence type="ECO:0000313" key="2">
    <source>
        <dbReference type="Proteomes" id="UP000310200"/>
    </source>
</evidence>
<gene>
    <name evidence="1" type="ORF">DBV15_06343</name>
</gene>
<protein>
    <submittedName>
        <fullName evidence="1">Uncharacterized protein</fullName>
    </submittedName>
</protein>
<dbReference type="EMBL" id="QBLH01000326">
    <property type="protein sequence ID" value="TGZ56586.1"/>
    <property type="molecule type" value="Genomic_DNA"/>
</dbReference>
<reference evidence="1 2" key="1">
    <citation type="journal article" date="2019" name="Philos. Trans. R. Soc. Lond., B, Biol. Sci.">
        <title>Ant behaviour and brain gene expression of defending hosts depend on the ecological success of the intruding social parasite.</title>
        <authorList>
            <person name="Kaur R."/>
            <person name="Stoldt M."/>
            <person name="Jongepier E."/>
            <person name="Feldmeyer B."/>
            <person name="Menzel F."/>
            <person name="Bornberg-Bauer E."/>
            <person name="Foitzik S."/>
        </authorList>
    </citation>
    <scope>NUCLEOTIDE SEQUENCE [LARGE SCALE GENOMIC DNA]</scope>
    <source>
        <tissue evidence="1">Whole body</tissue>
    </source>
</reference>